<feature type="domain" description="Glycosyltransferase subfamily 4-like N-terminal" evidence="2">
    <location>
        <begin position="23"/>
        <end position="125"/>
    </location>
</feature>
<reference evidence="4" key="1">
    <citation type="submission" date="2016-10" db="EMBL/GenBank/DDBJ databases">
        <authorList>
            <person name="Varghese N."/>
            <person name="Submissions S."/>
        </authorList>
    </citation>
    <scope>NUCLEOTIDE SEQUENCE [LARGE SCALE GENOMIC DNA]</scope>
    <source>
        <strain evidence="4">DSM 23920</strain>
    </source>
</reference>
<evidence type="ECO:0000259" key="2">
    <source>
        <dbReference type="Pfam" id="PF13439"/>
    </source>
</evidence>
<dbReference type="Proteomes" id="UP000199656">
    <property type="component" value="Unassembled WGS sequence"/>
</dbReference>
<protein>
    <submittedName>
        <fullName evidence="3">Glycosyltransferase involved in cell wall bisynthesis</fullName>
    </submittedName>
</protein>
<evidence type="ECO:0000313" key="4">
    <source>
        <dbReference type="Proteomes" id="UP000199656"/>
    </source>
</evidence>
<evidence type="ECO:0000259" key="1">
    <source>
        <dbReference type="Pfam" id="PF00534"/>
    </source>
</evidence>
<name>A0A1H4ALE7_9BACT</name>
<dbReference type="AlphaFoldDB" id="A0A1H4ALE7"/>
<dbReference type="PANTHER" id="PTHR12526:SF595">
    <property type="entry name" value="BLL5217 PROTEIN"/>
    <property type="match status" value="1"/>
</dbReference>
<dbReference type="Gene3D" id="3.40.50.2000">
    <property type="entry name" value="Glycogen Phosphorylase B"/>
    <property type="match status" value="2"/>
</dbReference>
<dbReference type="GO" id="GO:0016757">
    <property type="term" value="F:glycosyltransferase activity"/>
    <property type="evidence" value="ECO:0007669"/>
    <property type="project" value="InterPro"/>
</dbReference>
<evidence type="ECO:0000313" key="3">
    <source>
        <dbReference type="EMBL" id="SEA36617.1"/>
    </source>
</evidence>
<keyword evidence="3" id="KW-0808">Transferase</keyword>
<dbReference type="SUPFAM" id="SSF53756">
    <property type="entry name" value="UDP-Glycosyltransferase/glycogen phosphorylase"/>
    <property type="match status" value="1"/>
</dbReference>
<accession>A0A1H4ALE7</accession>
<dbReference type="OrthoDB" id="9801573at2"/>
<sequence>MKIAVLSPIAWRTPPLHYGPWEQMASNLAEGLVEKGLDVTLFATADSVTRGKLSAIVPRAYEEDKSADAKVSECMHISYLMEQAGNFDIIHNHYDFLPLTYSRLIKTPIVTTIHGFSSQQIVPVYKRYNDIVKYVSISNADQHPELEYAATVYNGIKTGDFEFTPEPDDYLLYYGRIHADKGTHEAIQIALHSNRQLIIAGIIQDEAYFNEKVKPYVDNEQIRYVGAVGGEDRKQLLGKAKALLHPILFKEPFGLSVAEAMYCGTPVIAFNKGAMPELIKDRKTGFLTNDVLEATAAIEDLSLIDRHECHIHAKENFSAEKMIEGYLKVYDQL</sequence>
<dbReference type="InterPro" id="IPR028098">
    <property type="entry name" value="Glyco_trans_4-like_N"/>
</dbReference>
<proteinExistence type="predicted"/>
<organism evidence="3 4">
    <name type="scientific">Chitinophaga terrae</name>
    <name type="common">ex Kim and Jung 2007</name>
    <dbReference type="NCBI Taxonomy" id="408074"/>
    <lineage>
        <taxon>Bacteria</taxon>
        <taxon>Pseudomonadati</taxon>
        <taxon>Bacteroidota</taxon>
        <taxon>Chitinophagia</taxon>
        <taxon>Chitinophagales</taxon>
        <taxon>Chitinophagaceae</taxon>
        <taxon>Chitinophaga</taxon>
    </lineage>
</organism>
<dbReference type="STRING" id="408074.SAMN05660909_01637"/>
<gene>
    <name evidence="3" type="ORF">SAMN05660909_01637</name>
</gene>
<keyword evidence="4" id="KW-1185">Reference proteome</keyword>
<feature type="domain" description="Glycosyl transferase family 1" evidence="1">
    <location>
        <begin position="165"/>
        <end position="299"/>
    </location>
</feature>
<dbReference type="EMBL" id="FNRL01000006">
    <property type="protein sequence ID" value="SEA36617.1"/>
    <property type="molecule type" value="Genomic_DNA"/>
</dbReference>
<dbReference type="PANTHER" id="PTHR12526">
    <property type="entry name" value="GLYCOSYLTRANSFERASE"/>
    <property type="match status" value="1"/>
</dbReference>
<dbReference type="InterPro" id="IPR001296">
    <property type="entry name" value="Glyco_trans_1"/>
</dbReference>
<dbReference type="RefSeq" id="WP_089760462.1">
    <property type="nucleotide sequence ID" value="NZ_BKAT01000009.1"/>
</dbReference>
<dbReference type="Pfam" id="PF13439">
    <property type="entry name" value="Glyco_transf_4"/>
    <property type="match status" value="1"/>
</dbReference>
<dbReference type="Pfam" id="PF00534">
    <property type="entry name" value="Glycos_transf_1"/>
    <property type="match status" value="1"/>
</dbReference>
<dbReference type="CDD" id="cd03802">
    <property type="entry name" value="GT4_AviGT4-like"/>
    <property type="match status" value="1"/>
</dbReference>